<feature type="compositionally biased region" description="Low complexity" evidence="1">
    <location>
        <begin position="82"/>
        <end position="100"/>
    </location>
</feature>
<keyword evidence="3" id="KW-1185">Reference proteome</keyword>
<organism evidence="2 3">
    <name type="scientific">Corallococcus carmarthensis</name>
    <dbReference type="NCBI Taxonomy" id="2316728"/>
    <lineage>
        <taxon>Bacteria</taxon>
        <taxon>Pseudomonadati</taxon>
        <taxon>Myxococcota</taxon>
        <taxon>Myxococcia</taxon>
        <taxon>Myxococcales</taxon>
        <taxon>Cystobacterineae</taxon>
        <taxon>Myxococcaceae</taxon>
        <taxon>Corallococcus</taxon>
    </lineage>
</organism>
<evidence type="ECO:0000256" key="1">
    <source>
        <dbReference type="SAM" id="MobiDB-lite"/>
    </source>
</evidence>
<dbReference type="EMBL" id="RAWE01000340">
    <property type="protein sequence ID" value="RKG94366.1"/>
    <property type="molecule type" value="Genomic_DNA"/>
</dbReference>
<reference evidence="3" key="1">
    <citation type="submission" date="2018-09" db="EMBL/GenBank/DDBJ databases">
        <authorList>
            <person name="Livingstone P.G."/>
            <person name="Whitworth D.E."/>
        </authorList>
    </citation>
    <scope>NUCLEOTIDE SEQUENCE [LARGE SCALE GENOMIC DNA]</scope>
    <source>
        <strain evidence="3">CA043D</strain>
    </source>
</reference>
<sequence>MAAVPPRAAPTSALSEPGFQNPGVAVPRAAQAPAIPMEPRPGSAPTPAYGTEPHHPRPQAQAASGQPRGNAPGSPGLPRMDGSAAQASGRAAQAQAPGQPHMNGAAQPVASGQPRMGVAAQPASSGLPQMGVAAQPASSGLPQMGVAVQAAQGTGLPRREAAEASASEHWDASQAASGLPVMEDPAILPPLETPAFAATSSANAPGVSR</sequence>
<gene>
    <name evidence="2" type="ORF">D7X32_42300</name>
</gene>
<protein>
    <submittedName>
        <fullName evidence="2">Uncharacterized protein</fullName>
    </submittedName>
</protein>
<feature type="region of interest" description="Disordered" evidence="1">
    <location>
        <begin position="1"/>
        <end position="138"/>
    </location>
</feature>
<feature type="non-terminal residue" evidence="2">
    <location>
        <position position="209"/>
    </location>
</feature>
<name>A0A3A8JH94_9BACT</name>
<dbReference type="Proteomes" id="UP000268313">
    <property type="component" value="Unassembled WGS sequence"/>
</dbReference>
<evidence type="ECO:0000313" key="3">
    <source>
        <dbReference type="Proteomes" id="UP000268313"/>
    </source>
</evidence>
<proteinExistence type="predicted"/>
<evidence type="ECO:0000313" key="2">
    <source>
        <dbReference type="EMBL" id="RKG94366.1"/>
    </source>
</evidence>
<feature type="region of interest" description="Disordered" evidence="1">
    <location>
        <begin position="150"/>
        <end position="177"/>
    </location>
</feature>
<dbReference type="AlphaFoldDB" id="A0A3A8JH94"/>
<feature type="compositionally biased region" description="Basic and acidic residues" evidence="1">
    <location>
        <begin position="157"/>
        <end position="171"/>
    </location>
</feature>
<accession>A0A3A8JH94</accession>
<comment type="caution">
    <text evidence="2">The sequence shown here is derived from an EMBL/GenBank/DDBJ whole genome shotgun (WGS) entry which is preliminary data.</text>
</comment>